<reference evidence="1" key="1">
    <citation type="submission" date="2015-08" db="EMBL/GenBank/DDBJ databases">
        <title>Pseudomonas aeruginosa strain CCBH4851 chromosome region.</title>
        <authorList>
            <person name="Silveira M.C."/>
            <person name="Carvalho-Assef A.P.D."/>
            <person name="Albano R.M."/>
        </authorList>
    </citation>
    <scope>NUCLEOTIDE SEQUENCE</scope>
    <source>
        <strain evidence="1">CCBH4851</strain>
    </source>
</reference>
<evidence type="ECO:0000313" key="1">
    <source>
        <dbReference type="EMBL" id="ALI58941.1"/>
    </source>
</evidence>
<proteinExistence type="predicted"/>
<accession>A0A0P0AJS4</accession>
<gene>
    <name evidence="1" type="ORF">CCBH4851_00237</name>
</gene>
<dbReference type="EMBL" id="KT454971">
    <property type="protein sequence ID" value="ALI58941.1"/>
    <property type="molecule type" value="Genomic_DNA"/>
</dbReference>
<dbReference type="PATRIC" id="fig|287.2966.peg.2736"/>
<dbReference type="AlphaFoldDB" id="A0A0P0AJS4"/>
<name>A0A0P0AJS4_PSEAI</name>
<protein>
    <submittedName>
        <fullName evidence="1">Uncharacterized protein</fullName>
    </submittedName>
</protein>
<sequence length="213" mass="23952">MSDLFYLQDSRSNVGSRAMFWHAGGGYTTNLDEAETFTRAWAVRQYECRETDLPWPVDYVRARAEYGVDHQDLDLSRTQALAGAPADDRIYVAYDRGWDGNCLVWVPEAAGRTSNLAAARTWPLDHAGILTARGRAPWPKSYIDQHARPVAVAASLNHKQALRLFGLKLPKPEHQGQRRLSYSTRLNCSGCGRFITEHQRFDDCPNCGARNAP</sequence>
<dbReference type="RefSeq" id="WP_019727235.1">
    <property type="nucleotide sequence ID" value="NZ_CBDDSE010000001.1"/>
</dbReference>
<organism evidence="1">
    <name type="scientific">Pseudomonas aeruginosa</name>
    <dbReference type="NCBI Taxonomy" id="287"/>
    <lineage>
        <taxon>Bacteria</taxon>
        <taxon>Pseudomonadati</taxon>
        <taxon>Pseudomonadota</taxon>
        <taxon>Gammaproteobacteria</taxon>
        <taxon>Pseudomonadales</taxon>
        <taxon>Pseudomonadaceae</taxon>
        <taxon>Pseudomonas</taxon>
    </lineage>
</organism>